<proteinExistence type="predicted"/>
<dbReference type="Gene3D" id="1.25.40.20">
    <property type="entry name" value="Ankyrin repeat-containing domain"/>
    <property type="match status" value="1"/>
</dbReference>
<feature type="repeat" description="ANK" evidence="3">
    <location>
        <begin position="37"/>
        <end position="69"/>
    </location>
</feature>
<dbReference type="KEGG" id="psoj:PHYSODRAFT_493118"/>
<evidence type="ECO:0000256" key="3">
    <source>
        <dbReference type="PROSITE-ProRule" id="PRU00023"/>
    </source>
</evidence>
<evidence type="ECO:0000256" key="2">
    <source>
        <dbReference type="ARBA" id="ARBA00023043"/>
    </source>
</evidence>
<dbReference type="SUPFAM" id="SSF48403">
    <property type="entry name" value="Ankyrin repeat"/>
    <property type="match status" value="1"/>
</dbReference>
<dbReference type="PROSITE" id="PS50297">
    <property type="entry name" value="ANK_REP_REGION"/>
    <property type="match status" value="2"/>
</dbReference>
<keyword evidence="2 3" id="KW-0040">ANK repeat</keyword>
<evidence type="ECO:0000313" key="5">
    <source>
        <dbReference type="Proteomes" id="UP000002640"/>
    </source>
</evidence>
<dbReference type="EMBL" id="JH159153">
    <property type="protein sequence ID" value="EGZ19346.1"/>
    <property type="molecule type" value="Genomic_DNA"/>
</dbReference>
<dbReference type="InterPro" id="IPR002110">
    <property type="entry name" value="Ankyrin_rpt"/>
</dbReference>
<evidence type="ECO:0000256" key="1">
    <source>
        <dbReference type="ARBA" id="ARBA00022737"/>
    </source>
</evidence>
<accession>G4Z3H4</accession>
<sequence length="134" mass="14510">MGIFSADTVTDFVRRGDIAGVRRRLELGDDVNERRSFKSTPLIEAARRGNIGMMELLLEHGADMDLMDSSRLTALHSAINEEKSAAAIVLAQRGACANKVGFLGRAPLQCAIKKNLLEVTTELLANGANPMVRS</sequence>
<gene>
    <name evidence="4" type="ORF">PHYSODRAFT_493118</name>
</gene>
<evidence type="ECO:0000313" key="4">
    <source>
        <dbReference type="EMBL" id="EGZ19346.1"/>
    </source>
</evidence>
<dbReference type="AlphaFoldDB" id="G4Z3H4"/>
<dbReference type="Proteomes" id="UP000002640">
    <property type="component" value="Unassembled WGS sequence"/>
</dbReference>
<dbReference type="PANTHER" id="PTHR24171">
    <property type="entry name" value="ANKYRIN REPEAT DOMAIN-CONTAINING PROTEIN 39-RELATED"/>
    <property type="match status" value="1"/>
</dbReference>
<organism evidence="4 5">
    <name type="scientific">Phytophthora sojae (strain P6497)</name>
    <name type="common">Soybean stem and root rot agent</name>
    <name type="synonym">Phytophthora megasperma f. sp. glycines</name>
    <dbReference type="NCBI Taxonomy" id="1094619"/>
    <lineage>
        <taxon>Eukaryota</taxon>
        <taxon>Sar</taxon>
        <taxon>Stramenopiles</taxon>
        <taxon>Oomycota</taxon>
        <taxon>Peronosporomycetes</taxon>
        <taxon>Peronosporales</taxon>
        <taxon>Peronosporaceae</taxon>
        <taxon>Phytophthora</taxon>
    </lineage>
</organism>
<dbReference type="Pfam" id="PF12796">
    <property type="entry name" value="Ank_2"/>
    <property type="match status" value="1"/>
</dbReference>
<dbReference type="SMART" id="SM00248">
    <property type="entry name" value="ANK"/>
    <property type="match status" value="3"/>
</dbReference>
<dbReference type="GeneID" id="20656918"/>
<dbReference type="SMR" id="G4Z3H4"/>
<protein>
    <submittedName>
        <fullName evidence="4">Uncharacterized protein</fullName>
    </submittedName>
</protein>
<keyword evidence="5" id="KW-1185">Reference proteome</keyword>
<keyword evidence="1" id="KW-0677">Repeat</keyword>
<dbReference type="PROSITE" id="PS50088">
    <property type="entry name" value="ANK_REPEAT"/>
    <property type="match status" value="2"/>
</dbReference>
<dbReference type="InParanoid" id="G4Z3H4"/>
<dbReference type="InterPro" id="IPR036770">
    <property type="entry name" value="Ankyrin_rpt-contain_sf"/>
</dbReference>
<dbReference type="RefSeq" id="XP_009522063.1">
    <property type="nucleotide sequence ID" value="XM_009523768.1"/>
</dbReference>
<reference evidence="4 5" key="1">
    <citation type="journal article" date="2006" name="Science">
        <title>Phytophthora genome sequences uncover evolutionary origins and mechanisms of pathogenesis.</title>
        <authorList>
            <person name="Tyler B.M."/>
            <person name="Tripathy S."/>
            <person name="Zhang X."/>
            <person name="Dehal P."/>
            <person name="Jiang R.H."/>
            <person name="Aerts A."/>
            <person name="Arredondo F.D."/>
            <person name="Baxter L."/>
            <person name="Bensasson D."/>
            <person name="Beynon J.L."/>
            <person name="Chapman J."/>
            <person name="Damasceno C.M."/>
            <person name="Dorrance A.E."/>
            <person name="Dou D."/>
            <person name="Dickerman A.W."/>
            <person name="Dubchak I.L."/>
            <person name="Garbelotto M."/>
            <person name="Gijzen M."/>
            <person name="Gordon S.G."/>
            <person name="Govers F."/>
            <person name="Grunwald N.J."/>
            <person name="Huang W."/>
            <person name="Ivors K.L."/>
            <person name="Jones R.W."/>
            <person name="Kamoun S."/>
            <person name="Krampis K."/>
            <person name="Lamour K.H."/>
            <person name="Lee M.K."/>
            <person name="McDonald W.H."/>
            <person name="Medina M."/>
            <person name="Meijer H.J."/>
            <person name="Nordberg E.K."/>
            <person name="Maclean D.J."/>
            <person name="Ospina-Giraldo M.D."/>
            <person name="Morris P.F."/>
            <person name="Phuntumart V."/>
            <person name="Putnam N.H."/>
            <person name="Rash S."/>
            <person name="Rose J.K."/>
            <person name="Sakihama Y."/>
            <person name="Salamov A.A."/>
            <person name="Savidor A."/>
            <person name="Scheuring C.F."/>
            <person name="Smith B.M."/>
            <person name="Sobral B.W."/>
            <person name="Terry A."/>
            <person name="Torto-Alalibo T.A."/>
            <person name="Win J."/>
            <person name="Xu Z."/>
            <person name="Zhang H."/>
            <person name="Grigoriev I.V."/>
            <person name="Rokhsar D.S."/>
            <person name="Boore J.L."/>
        </authorList>
    </citation>
    <scope>NUCLEOTIDE SEQUENCE [LARGE SCALE GENOMIC DNA]</scope>
    <source>
        <strain evidence="4 5">P6497</strain>
    </source>
</reference>
<feature type="repeat" description="ANK" evidence="3">
    <location>
        <begin position="103"/>
        <end position="134"/>
    </location>
</feature>
<dbReference type="Pfam" id="PF00023">
    <property type="entry name" value="Ank"/>
    <property type="match status" value="1"/>
</dbReference>
<dbReference type="OMA" id="QRGACAN"/>
<feature type="non-terminal residue" evidence="4">
    <location>
        <position position="134"/>
    </location>
</feature>
<name>G4Z3H4_PHYSP</name>